<dbReference type="EMBL" id="JACHJQ010000007">
    <property type="protein sequence ID" value="MBB4910536.1"/>
    <property type="molecule type" value="Genomic_DNA"/>
</dbReference>
<proteinExistence type="predicted"/>
<dbReference type="RefSeq" id="WP_184814569.1">
    <property type="nucleotide sequence ID" value="NZ_JACHJQ010000007.1"/>
</dbReference>
<gene>
    <name evidence="2" type="ORF">FHR82_006794</name>
</gene>
<keyword evidence="1" id="KW-0812">Transmembrane</keyword>
<keyword evidence="3" id="KW-1185">Reference proteome</keyword>
<keyword evidence="1" id="KW-1133">Transmembrane helix</keyword>
<dbReference type="Proteomes" id="UP000520767">
    <property type="component" value="Unassembled WGS sequence"/>
</dbReference>
<name>A0A7W7QBD8_9PSEU</name>
<reference evidence="2 3" key="1">
    <citation type="submission" date="2020-08" db="EMBL/GenBank/DDBJ databases">
        <title>Genomic Encyclopedia of Type Strains, Phase III (KMG-III): the genomes of soil and plant-associated and newly described type strains.</title>
        <authorList>
            <person name="Whitman W."/>
        </authorList>
    </citation>
    <scope>NUCLEOTIDE SEQUENCE [LARGE SCALE GENOMIC DNA]</scope>
    <source>
        <strain evidence="2 3">CECT 8960</strain>
    </source>
</reference>
<keyword evidence="1" id="KW-0472">Membrane</keyword>
<feature type="transmembrane region" description="Helical" evidence="1">
    <location>
        <begin position="7"/>
        <end position="25"/>
    </location>
</feature>
<organism evidence="2 3">
    <name type="scientific">Actinophytocola algeriensis</name>
    <dbReference type="NCBI Taxonomy" id="1768010"/>
    <lineage>
        <taxon>Bacteria</taxon>
        <taxon>Bacillati</taxon>
        <taxon>Actinomycetota</taxon>
        <taxon>Actinomycetes</taxon>
        <taxon>Pseudonocardiales</taxon>
        <taxon>Pseudonocardiaceae</taxon>
    </lineage>
</organism>
<comment type="caution">
    <text evidence="2">The sequence shown here is derived from an EMBL/GenBank/DDBJ whole genome shotgun (WGS) entry which is preliminary data.</text>
</comment>
<accession>A0A7W7QBD8</accession>
<evidence type="ECO:0000313" key="3">
    <source>
        <dbReference type="Proteomes" id="UP000520767"/>
    </source>
</evidence>
<dbReference type="AlphaFoldDB" id="A0A7W7QBD8"/>
<feature type="transmembrane region" description="Helical" evidence="1">
    <location>
        <begin position="45"/>
        <end position="63"/>
    </location>
</feature>
<evidence type="ECO:0000313" key="2">
    <source>
        <dbReference type="EMBL" id="MBB4910536.1"/>
    </source>
</evidence>
<sequence>MRRIPAIIAAAMILLVGLIGIAISIMDLFGVNYRAVFNKSPDDVALLILALIATSLGVEYLAVRWRQTESLRQVAHNLESIEQRLSQSSPVRRLDGASAIYADGTRLVNSTTRRIRSVIVGEPNKAPMSFSQTVARRLRELNEAGAPARFDAVIVFNKDNFDIASLKRNTAEKLDAYATAGLSELVTLKAIGQETPLGFDILIIDQKHVHIAFPSMRGAHGLMAGLVFEDQPEVAQEFANWFDERVWPNGTLVV</sequence>
<evidence type="ECO:0000256" key="1">
    <source>
        <dbReference type="SAM" id="Phobius"/>
    </source>
</evidence>
<protein>
    <submittedName>
        <fullName evidence="2">Uncharacterized protein</fullName>
    </submittedName>
</protein>